<evidence type="ECO:0000313" key="11">
    <source>
        <dbReference type="EMBL" id="PAV21888.1"/>
    </source>
</evidence>
<feature type="compositionally biased region" description="Polar residues" evidence="9">
    <location>
        <begin position="865"/>
        <end position="879"/>
    </location>
</feature>
<keyword evidence="4 8" id="KW-1278">Translocase</keyword>
<dbReference type="InterPro" id="IPR037232">
    <property type="entry name" value="NADH_quin_OxRdtase_su_C/D-like"/>
</dbReference>
<evidence type="ECO:0000256" key="8">
    <source>
        <dbReference type="RuleBase" id="RU003456"/>
    </source>
</evidence>
<evidence type="ECO:0000256" key="7">
    <source>
        <dbReference type="ARBA" id="ARBA00049551"/>
    </source>
</evidence>
<dbReference type="InterPro" id="IPR010218">
    <property type="entry name" value="NADH_DH_suC"/>
</dbReference>
<feature type="compositionally biased region" description="Polar residues" evidence="9">
    <location>
        <begin position="822"/>
        <end position="831"/>
    </location>
</feature>
<keyword evidence="3 8" id="KW-0813">Transport</keyword>
<dbReference type="GO" id="GO:0008137">
    <property type="term" value="F:NADH dehydrogenase (ubiquinone) activity"/>
    <property type="evidence" value="ECO:0007669"/>
    <property type="project" value="UniProtKB-EC"/>
</dbReference>
<gene>
    <name evidence="11" type="ORF">PNOK_0184500</name>
</gene>
<feature type="region of interest" description="Disordered" evidence="9">
    <location>
        <begin position="1521"/>
        <end position="1546"/>
    </location>
</feature>
<comment type="similarity">
    <text evidence="2 8">Belongs to the complex I 30 kDa subunit family.</text>
</comment>
<evidence type="ECO:0000259" key="10">
    <source>
        <dbReference type="Pfam" id="PF00329"/>
    </source>
</evidence>
<feature type="compositionally biased region" description="Basic and acidic residues" evidence="9">
    <location>
        <begin position="932"/>
        <end position="941"/>
    </location>
</feature>
<feature type="compositionally biased region" description="Low complexity" evidence="9">
    <location>
        <begin position="1096"/>
        <end position="1116"/>
    </location>
</feature>
<dbReference type="FunFam" id="3.30.460.80:FF:000002">
    <property type="entry name" value="NADH dehydrogenase iron-sulfur protein 3, mitochondrial"/>
    <property type="match status" value="1"/>
</dbReference>
<feature type="compositionally biased region" description="Polar residues" evidence="9">
    <location>
        <begin position="1163"/>
        <end position="1177"/>
    </location>
</feature>
<feature type="region of interest" description="Disordered" evidence="9">
    <location>
        <begin position="33"/>
        <end position="53"/>
    </location>
</feature>
<feature type="compositionally biased region" description="Polar residues" evidence="9">
    <location>
        <begin position="728"/>
        <end position="745"/>
    </location>
</feature>
<feature type="region of interest" description="Disordered" evidence="9">
    <location>
        <begin position="423"/>
        <end position="517"/>
    </location>
</feature>
<evidence type="ECO:0000256" key="5">
    <source>
        <dbReference type="ARBA" id="ARBA00023027"/>
    </source>
</evidence>
<comment type="caution">
    <text evidence="11">The sequence shown here is derived from an EMBL/GenBank/DDBJ whole genome shotgun (WGS) entry which is preliminary data.</text>
</comment>
<feature type="compositionally biased region" description="Basic and acidic residues" evidence="9">
    <location>
        <begin position="1434"/>
        <end position="1444"/>
    </location>
</feature>
<evidence type="ECO:0000256" key="1">
    <source>
        <dbReference type="ARBA" id="ARBA00004173"/>
    </source>
</evidence>
<proteinExistence type="inferred from homology"/>
<evidence type="ECO:0000313" key="12">
    <source>
        <dbReference type="Proteomes" id="UP000217199"/>
    </source>
</evidence>
<dbReference type="InParanoid" id="A0A286UQK9"/>
<feature type="region of interest" description="Disordered" evidence="9">
    <location>
        <begin position="668"/>
        <end position="941"/>
    </location>
</feature>
<feature type="compositionally biased region" description="Polar residues" evidence="9">
    <location>
        <begin position="680"/>
        <end position="712"/>
    </location>
</feature>
<feature type="compositionally biased region" description="Low complexity" evidence="9">
    <location>
        <begin position="880"/>
        <end position="892"/>
    </location>
</feature>
<feature type="compositionally biased region" description="Polar residues" evidence="9">
    <location>
        <begin position="799"/>
        <end position="808"/>
    </location>
</feature>
<organism evidence="11 12">
    <name type="scientific">Pyrrhoderma noxium</name>
    <dbReference type="NCBI Taxonomy" id="2282107"/>
    <lineage>
        <taxon>Eukaryota</taxon>
        <taxon>Fungi</taxon>
        <taxon>Dikarya</taxon>
        <taxon>Basidiomycota</taxon>
        <taxon>Agaricomycotina</taxon>
        <taxon>Agaricomycetes</taxon>
        <taxon>Hymenochaetales</taxon>
        <taxon>Hymenochaetaceae</taxon>
        <taxon>Pyrrhoderma</taxon>
    </lineage>
</organism>
<feature type="compositionally biased region" description="Low complexity" evidence="9">
    <location>
        <begin position="1797"/>
        <end position="1815"/>
    </location>
</feature>
<feature type="compositionally biased region" description="Polar residues" evidence="9">
    <location>
        <begin position="1189"/>
        <end position="1202"/>
    </location>
</feature>
<keyword evidence="6" id="KW-0830">Ubiquinone</keyword>
<feature type="compositionally biased region" description="Polar residues" evidence="9">
    <location>
        <begin position="1032"/>
        <end position="1048"/>
    </location>
</feature>
<feature type="compositionally biased region" description="Polar residues" evidence="9">
    <location>
        <begin position="1134"/>
        <end position="1143"/>
    </location>
</feature>
<dbReference type="Pfam" id="PF00329">
    <property type="entry name" value="Complex1_30kDa"/>
    <property type="match status" value="1"/>
</dbReference>
<protein>
    <submittedName>
        <fullName evidence="11">NADH dehydrogenase</fullName>
    </submittedName>
</protein>
<feature type="compositionally biased region" description="Basic and acidic residues" evidence="9">
    <location>
        <begin position="1529"/>
        <end position="1538"/>
    </location>
</feature>
<feature type="compositionally biased region" description="Pro residues" evidence="9">
    <location>
        <begin position="1870"/>
        <end position="1883"/>
    </location>
</feature>
<dbReference type="GO" id="GO:0016020">
    <property type="term" value="C:membrane"/>
    <property type="evidence" value="ECO:0007669"/>
    <property type="project" value="UniProtKB-ARBA"/>
</dbReference>
<feature type="compositionally biased region" description="Polar residues" evidence="9">
    <location>
        <begin position="451"/>
        <end position="486"/>
    </location>
</feature>
<feature type="compositionally biased region" description="Polar residues" evidence="9">
    <location>
        <begin position="1779"/>
        <end position="1796"/>
    </location>
</feature>
<dbReference type="NCBIfam" id="NF004733">
    <property type="entry name" value="PRK06074.1-5"/>
    <property type="match status" value="1"/>
</dbReference>
<keyword evidence="5 8" id="KW-0520">NAD</keyword>
<name>A0A286UQK9_9AGAM</name>
<evidence type="ECO:0000256" key="6">
    <source>
        <dbReference type="ARBA" id="ARBA00023075"/>
    </source>
</evidence>
<dbReference type="HAMAP" id="MF_01357">
    <property type="entry name" value="NDH1_NuoC"/>
    <property type="match status" value="1"/>
</dbReference>
<feature type="compositionally biased region" description="Low complexity" evidence="9">
    <location>
        <begin position="424"/>
        <end position="441"/>
    </location>
</feature>
<evidence type="ECO:0000256" key="2">
    <source>
        <dbReference type="ARBA" id="ARBA00007569"/>
    </source>
</evidence>
<feature type="region of interest" description="Disordered" evidence="9">
    <location>
        <begin position="995"/>
        <end position="1202"/>
    </location>
</feature>
<dbReference type="PANTHER" id="PTHR10884">
    <property type="entry name" value="NADH DEHYDROGENASE UBIQUINONE IRON-SULFUR PROTEIN 3"/>
    <property type="match status" value="1"/>
</dbReference>
<dbReference type="InterPro" id="IPR020396">
    <property type="entry name" value="NADH_UbQ_OxRdtase_CS"/>
</dbReference>
<feature type="compositionally biased region" description="Low complexity" evidence="9">
    <location>
        <begin position="1682"/>
        <end position="1699"/>
    </location>
</feature>
<keyword evidence="12" id="KW-1185">Reference proteome</keyword>
<evidence type="ECO:0000256" key="4">
    <source>
        <dbReference type="ARBA" id="ARBA00022967"/>
    </source>
</evidence>
<feature type="region of interest" description="Disordered" evidence="9">
    <location>
        <begin position="1413"/>
        <end position="1474"/>
    </location>
</feature>
<feature type="region of interest" description="Disordered" evidence="9">
    <location>
        <begin position="1853"/>
        <end position="1910"/>
    </location>
</feature>
<evidence type="ECO:0000256" key="3">
    <source>
        <dbReference type="ARBA" id="ARBA00022448"/>
    </source>
</evidence>
<dbReference type="PANTHER" id="PTHR10884:SF14">
    <property type="entry name" value="NADH DEHYDROGENASE [UBIQUINONE] IRON-SULFUR PROTEIN 3, MITOCHONDRIAL"/>
    <property type="match status" value="1"/>
</dbReference>
<reference evidence="11 12" key="1">
    <citation type="journal article" date="2017" name="Mol. Ecol.">
        <title>Comparative and population genomic landscape of Phellinus noxius: A hypervariable fungus causing root rot in trees.</title>
        <authorList>
            <person name="Chung C.L."/>
            <person name="Lee T.J."/>
            <person name="Akiba M."/>
            <person name="Lee H.H."/>
            <person name="Kuo T.H."/>
            <person name="Liu D."/>
            <person name="Ke H.M."/>
            <person name="Yokoi T."/>
            <person name="Roa M.B."/>
            <person name="Lu M.J."/>
            <person name="Chang Y.Y."/>
            <person name="Ann P.J."/>
            <person name="Tsai J.N."/>
            <person name="Chen C.Y."/>
            <person name="Tzean S.S."/>
            <person name="Ota Y."/>
            <person name="Hattori T."/>
            <person name="Sahashi N."/>
            <person name="Liou R.F."/>
            <person name="Kikuchi T."/>
            <person name="Tsai I.J."/>
        </authorList>
    </citation>
    <scope>NUCLEOTIDE SEQUENCE [LARGE SCALE GENOMIC DNA]</scope>
    <source>
        <strain evidence="11 12">FFPRI411160</strain>
    </source>
</reference>
<feature type="compositionally biased region" description="Basic and acidic residues" evidence="9">
    <location>
        <begin position="1049"/>
        <end position="1059"/>
    </location>
</feature>
<comment type="subcellular location">
    <subcellularLocation>
        <location evidence="1">Mitochondrion</location>
    </subcellularLocation>
</comment>
<dbReference type="OrthoDB" id="205794at2759"/>
<feature type="compositionally biased region" description="Polar residues" evidence="9">
    <location>
        <begin position="379"/>
        <end position="404"/>
    </location>
</feature>
<accession>A0A286UQK9</accession>
<feature type="region of interest" description="Disordered" evidence="9">
    <location>
        <begin position="1569"/>
        <end position="1605"/>
    </location>
</feature>
<feature type="domain" description="NADH:ubiquinone oxidoreductase 30kDa subunit" evidence="10">
    <location>
        <begin position="93"/>
        <end position="213"/>
    </location>
</feature>
<dbReference type="EMBL" id="NBII01000002">
    <property type="protein sequence ID" value="PAV21888.1"/>
    <property type="molecule type" value="Genomic_DNA"/>
</dbReference>
<dbReference type="GO" id="GO:0005739">
    <property type="term" value="C:mitochondrion"/>
    <property type="evidence" value="ECO:0007669"/>
    <property type="project" value="UniProtKB-SubCell"/>
</dbReference>
<feature type="compositionally biased region" description="Polar residues" evidence="9">
    <location>
        <begin position="499"/>
        <end position="508"/>
    </location>
</feature>
<feature type="compositionally biased region" description="Basic and acidic residues" evidence="9">
    <location>
        <begin position="668"/>
        <end position="679"/>
    </location>
</feature>
<dbReference type="NCBIfam" id="TIGR01961">
    <property type="entry name" value="NuoC_fam"/>
    <property type="match status" value="1"/>
</dbReference>
<feature type="region of interest" description="Disordered" evidence="9">
    <location>
        <begin position="1675"/>
        <end position="1725"/>
    </location>
</feature>
<feature type="compositionally biased region" description="Basic and acidic residues" evidence="9">
    <location>
        <begin position="1123"/>
        <end position="1133"/>
    </location>
</feature>
<dbReference type="SUPFAM" id="SSF143243">
    <property type="entry name" value="Nqo5-like"/>
    <property type="match status" value="1"/>
</dbReference>
<dbReference type="InterPro" id="IPR001268">
    <property type="entry name" value="NADH_UbQ_OxRdtase_30kDa_su"/>
</dbReference>
<feature type="compositionally biased region" description="Basic and acidic residues" evidence="9">
    <location>
        <begin position="760"/>
        <end position="783"/>
    </location>
</feature>
<comment type="catalytic activity">
    <reaction evidence="7">
        <text>a ubiquinone + NADH + 5 H(+)(in) = a ubiquinol + NAD(+) + 4 H(+)(out)</text>
        <dbReference type="Rhea" id="RHEA:29091"/>
        <dbReference type="Rhea" id="RHEA-COMP:9565"/>
        <dbReference type="Rhea" id="RHEA-COMP:9566"/>
        <dbReference type="ChEBI" id="CHEBI:15378"/>
        <dbReference type="ChEBI" id="CHEBI:16389"/>
        <dbReference type="ChEBI" id="CHEBI:17976"/>
        <dbReference type="ChEBI" id="CHEBI:57540"/>
        <dbReference type="ChEBI" id="CHEBI:57945"/>
        <dbReference type="EC" id="7.1.1.2"/>
    </reaction>
</comment>
<feature type="compositionally biased region" description="Polar residues" evidence="9">
    <location>
        <begin position="1453"/>
        <end position="1464"/>
    </location>
</feature>
<sequence>MASRSVTRAASLLRMPRVAANVAPSLVARRMVRTSSRSQASAAPFTEPTSPNPTVTVHAPTTEALHQYGTYIMQSLPKFVQQFSVLKDELSLHICPSGVVPVLTFLRDHSQCQFKSVVDITAVDYPEKDKRFEVVYNLLSFKYGGRIRVKTYAGEADAVPSSCSVFRGADWYERETWDMYGVFFSEHPDLRRILTDYGFEGHPLRKDFPLTGYTEVRYDEERKHVVYEPLQLTQAFRNFESSSPWEMVGDGTEAKRPDSLKPLPPLVPQEQKKINFIVQQLHITCCNASELSTKSTNCYHKASSDAWMENNGAEQAVSSVAPQSFDEDSPRANANDTGSTPPAEVTAGNTTTSGSVAKKTEKNSGPDQAKSLSVKDVGSNESTSGGNKANSTTNAVSTGASQSYVPPVKRFSSMDINKKFLQKNNSSINSGTTSSSTSSSSKQAGTIARPSPQTAHSHSRLVTTKLTASLNPSTTTTGPGWSRPNSVTPPAPSPINGPAKSTTPTITISGGHGPPQLAPGGKIIHPQVLKQKADGPGKPAWKSVQLSPVNSALQAQNEFPTAAEAAQGRRQKAAEAKTALDALDAQRQAMSETADAFRGVHLDPNAHHWDDMEEDDNDDFLGGVIEFGDGTQYKVPVNDGGKSDSKLRGEATATEVVVSKQDRFVDDFDRSWPKSRPEQPSESGRLSRASEASSNFSIHSPVSNRDSSQSKLLFNERSNRMEPFSGPKPNSVTNAPFTSSHTQVRGTIRRPGTEGSGFGPRHDRESVNHDSTVHHDAWKRQPFERTNPQQDRRPRREWSMSSTHSGSVVNGHAASIRDRSVSQEGSRSGANSIIGGTWQRAPSRDRFRGASSTTSDEPDFRGRGTSKQYPADAQSNPDASSVQKSPSVTSSSLREPGVPSHAPGEDMDALRKAFLADSAERAKRRRQLEEEERAKAQERARKKAAELEAKIAASKETETKEKTQSDVLVVVQVSSNTDDKVSEADILNIIEDAVSSAPSSETPVPKPGLSNTQPIKGKETHVSTVKGAVRSVSDTVDSWRSRPRPTNESVRKDPPHDSLKSTIPSAPSLELQVDENTEVVDFNNMGQLVGDKEPVKPIASSSSSIISAKSRRAVASDFFDEYSPEKSDPDQWKRPNTISQRSHPSAPPNVSDDKETLDDTPNHKPSTGSPGHTSVQHVSHGISNHVGHPSQTQGSKFSRTPNASYREAPLSALDDTMSRIKGALDGMHSKSDVAVKEATRETSHPVVQLTSDANQTTSSGSSVPPKVDKWLPPALRSHGTEHSHRRTDFFEITRPGPPISPAPRDSKFVIHLPKGSRKIGPLTGRQASYQNRTFYGPVRWEILSFDPPVEGMTKKSLSVNDVLFRKPPGSYKTRRFTVSLPKSRILATSAKGDIRDNAALSIQKESDVGAFGRPRMSAQASWRTTGPKDMNPAVEDRSVEKLDVTSRSPPPETNTVTQTGSVPSNPVALAKGKHLPKASEAMDVAFYCDSGKRATSLAISFTVGSEIDDELSSSIVQLPLSENPALPSSEKDHPKDDSISLTTSEVTPIPQVLPTGVTSAVVIPKAQPETLAPLEPTESEVVEAQQKPKTPPPQNVTSSWAKSPARVPDPEILKAVWSQASPKEALPAVNSLKGIADDLTSVPFSLHEVKSEDGGTPPPVAPTRMSASEVTRAFQTVPSGPSNSLTSSIHSSFSSNMDSPVSSHRSLKPSIGHPPVGHSATSRPQYMPYQSPMSNHSPSPTLVYSHIVPNGMASAPPASSYSQPIPSLMPYHIQATPSNVGMYSHSHPNGLNNSQNPHSSPASYPSAPLPQMVSPVAPPAQPVHPHMMYTGSPMLVHVSPAGGGTMPRTYAPGVVGMGRGAPTPMDTHPRPGPQPTPSGPPTGPVSRFPVHTPPQYSHAPPQPYVRPYAW</sequence>
<feature type="region of interest" description="Disordered" evidence="9">
    <location>
        <begin position="314"/>
        <end position="405"/>
    </location>
</feature>
<dbReference type="Gene3D" id="3.30.460.80">
    <property type="entry name" value="NADH:ubiquinone oxidoreductase, 30kDa subunit"/>
    <property type="match status" value="1"/>
</dbReference>
<dbReference type="Proteomes" id="UP000217199">
    <property type="component" value="Unassembled WGS sequence"/>
</dbReference>
<dbReference type="STRING" id="2282107.A0A286UQK9"/>
<evidence type="ECO:0000256" key="9">
    <source>
        <dbReference type="SAM" id="MobiDB-lite"/>
    </source>
</evidence>
<dbReference type="PROSITE" id="PS00542">
    <property type="entry name" value="COMPLEX1_30K"/>
    <property type="match status" value="1"/>
</dbReference>
<feature type="region of interest" description="Disordered" evidence="9">
    <location>
        <begin position="1779"/>
        <end position="1819"/>
    </location>
</feature>
<dbReference type="GO" id="GO:0016651">
    <property type="term" value="F:oxidoreductase activity, acting on NAD(P)H"/>
    <property type="evidence" value="ECO:0007669"/>
    <property type="project" value="InterPro"/>
</dbReference>